<evidence type="ECO:0000256" key="1">
    <source>
        <dbReference type="ARBA" id="ARBA00004651"/>
    </source>
</evidence>
<feature type="transmembrane region" description="Helical" evidence="10">
    <location>
        <begin position="377"/>
        <end position="399"/>
    </location>
</feature>
<dbReference type="PANTHER" id="PTHR21137:SF26">
    <property type="entry name" value="ODORANT RECEPTOR 10A-RELATED"/>
    <property type="match status" value="1"/>
</dbReference>
<dbReference type="PANTHER" id="PTHR21137">
    <property type="entry name" value="ODORANT RECEPTOR"/>
    <property type="match status" value="1"/>
</dbReference>
<comment type="caution">
    <text evidence="11">The sequence shown here is derived from an EMBL/GenBank/DDBJ whole genome shotgun (WGS) entry which is preliminary data.</text>
</comment>
<reference evidence="11 12" key="1">
    <citation type="journal article" date="2015" name="Nat. Commun.">
        <title>Lucilia cuprina genome unlocks parasitic fly biology to underpin future interventions.</title>
        <authorList>
            <person name="Anstead C.A."/>
            <person name="Korhonen P.K."/>
            <person name="Young N.D."/>
            <person name="Hall R.S."/>
            <person name="Jex A.R."/>
            <person name="Murali S.C."/>
            <person name="Hughes D.S."/>
            <person name="Lee S.F."/>
            <person name="Perry T."/>
            <person name="Stroehlein A.J."/>
            <person name="Ansell B.R."/>
            <person name="Breugelmans B."/>
            <person name="Hofmann A."/>
            <person name="Qu J."/>
            <person name="Dugan S."/>
            <person name="Lee S.L."/>
            <person name="Chao H."/>
            <person name="Dinh H."/>
            <person name="Han Y."/>
            <person name="Doddapaneni H.V."/>
            <person name="Worley K.C."/>
            <person name="Muzny D.M."/>
            <person name="Ioannidis P."/>
            <person name="Waterhouse R.M."/>
            <person name="Zdobnov E.M."/>
            <person name="James P.J."/>
            <person name="Bagnall N.H."/>
            <person name="Kotze A.C."/>
            <person name="Gibbs R.A."/>
            <person name="Richards S."/>
            <person name="Batterham P."/>
            <person name="Gasser R.B."/>
        </authorList>
    </citation>
    <scope>NUCLEOTIDE SEQUENCE [LARGE SCALE GENOMIC DNA]</scope>
    <source>
        <strain evidence="11 12">LS</strain>
        <tissue evidence="11">Full body</tissue>
    </source>
</reference>
<feature type="transmembrane region" description="Helical" evidence="10">
    <location>
        <begin position="183"/>
        <end position="208"/>
    </location>
</feature>
<feature type="transmembrane region" description="Helical" evidence="10">
    <location>
        <begin position="79"/>
        <end position="96"/>
    </location>
</feature>
<dbReference type="GO" id="GO:0005549">
    <property type="term" value="F:odorant binding"/>
    <property type="evidence" value="ECO:0007669"/>
    <property type="project" value="InterPro"/>
</dbReference>
<keyword evidence="7 10" id="KW-0472">Membrane</keyword>
<organism evidence="11 12">
    <name type="scientific">Lucilia cuprina</name>
    <name type="common">Green bottle fly</name>
    <name type="synonym">Australian sheep blowfly</name>
    <dbReference type="NCBI Taxonomy" id="7375"/>
    <lineage>
        <taxon>Eukaryota</taxon>
        <taxon>Metazoa</taxon>
        <taxon>Ecdysozoa</taxon>
        <taxon>Arthropoda</taxon>
        <taxon>Hexapoda</taxon>
        <taxon>Insecta</taxon>
        <taxon>Pterygota</taxon>
        <taxon>Neoptera</taxon>
        <taxon>Endopterygota</taxon>
        <taxon>Diptera</taxon>
        <taxon>Brachycera</taxon>
        <taxon>Muscomorpha</taxon>
        <taxon>Oestroidea</taxon>
        <taxon>Calliphoridae</taxon>
        <taxon>Luciliinae</taxon>
        <taxon>Lucilia</taxon>
    </lineage>
</organism>
<evidence type="ECO:0000256" key="10">
    <source>
        <dbReference type="RuleBase" id="RU351113"/>
    </source>
</evidence>
<feature type="transmembrane region" description="Helical" evidence="10">
    <location>
        <begin position="137"/>
        <end position="163"/>
    </location>
</feature>
<proteinExistence type="inferred from homology"/>
<keyword evidence="9 10" id="KW-0807">Transducer</keyword>
<dbReference type="Pfam" id="PF02949">
    <property type="entry name" value="7tm_6"/>
    <property type="match status" value="1"/>
</dbReference>
<keyword evidence="4 10" id="KW-0812">Transmembrane</keyword>
<keyword evidence="5 10" id="KW-0552">Olfaction</keyword>
<evidence type="ECO:0000256" key="3">
    <source>
        <dbReference type="ARBA" id="ARBA00022606"/>
    </source>
</evidence>
<comment type="subcellular location">
    <subcellularLocation>
        <location evidence="1 10">Cell membrane</location>
        <topology evidence="1 10">Multi-pass membrane protein</topology>
    </subcellularLocation>
</comment>
<evidence type="ECO:0000256" key="2">
    <source>
        <dbReference type="ARBA" id="ARBA00022475"/>
    </source>
</evidence>
<evidence type="ECO:0000256" key="6">
    <source>
        <dbReference type="ARBA" id="ARBA00022989"/>
    </source>
</evidence>
<dbReference type="GO" id="GO:0004984">
    <property type="term" value="F:olfactory receptor activity"/>
    <property type="evidence" value="ECO:0007669"/>
    <property type="project" value="InterPro"/>
</dbReference>
<dbReference type="OMA" id="GFYFEFC"/>
<keyword evidence="12" id="KW-1185">Reference proteome</keyword>
<evidence type="ECO:0000256" key="4">
    <source>
        <dbReference type="ARBA" id="ARBA00022692"/>
    </source>
</evidence>
<keyword evidence="8 10" id="KW-0675">Receptor</keyword>
<sequence>MSLKFLSSNYPLHDYYFYVPKFCLRLMGFWPQTTNTNLHRFWAASNFLILLIGVLTEMHAGFSSLTYDLEKGLDTLCPAGTSAVTLLKMVLIFYYRKDINYVLKKMHGMLYDEGANDQILRKHHKIIRKFSVLAARFNFAPFVTGFITNTTYILKPLIMAWIFWSKGKEIQWTTPFNMTMPRILLHAPLFPLAYIFTAYTGFITIFIFSGCDAFYFEFCSHIAGLLQILQSDIESLFNMFENRLKLSDKENQYVENRLKIIIRRHNEIIDLTYFFRKRYTIITLAHFVSAALVIGASIFDLMTYTGFGRLIYVAYTVAALCQLMVYCYGGSMVAENSVEISNVIFGCNWFICSPKVRRMILLIMIRSQRTLTMSVPFFSPSLATFASILQTSGSIIALASSFQ</sequence>
<dbReference type="Proteomes" id="UP000037069">
    <property type="component" value="Unassembled WGS sequence"/>
</dbReference>
<keyword evidence="3 10" id="KW-0716">Sensory transduction</keyword>
<evidence type="ECO:0000256" key="7">
    <source>
        <dbReference type="ARBA" id="ARBA00023136"/>
    </source>
</evidence>
<keyword evidence="2" id="KW-1003">Cell membrane</keyword>
<name>A0A0L0CN41_LUCCU</name>
<evidence type="ECO:0000256" key="8">
    <source>
        <dbReference type="ARBA" id="ARBA00023170"/>
    </source>
</evidence>
<dbReference type="EMBL" id="JRES01000171">
    <property type="protein sequence ID" value="KNC33632.1"/>
    <property type="molecule type" value="Genomic_DNA"/>
</dbReference>
<accession>A0A0L0CN41</accession>
<dbReference type="InterPro" id="IPR004117">
    <property type="entry name" value="7tm6_olfct_rcpt"/>
</dbReference>
<dbReference type="AlphaFoldDB" id="A0A0L0CN41"/>
<evidence type="ECO:0000256" key="9">
    <source>
        <dbReference type="ARBA" id="ARBA00023224"/>
    </source>
</evidence>
<protein>
    <recommendedName>
        <fullName evidence="10">Odorant receptor</fullName>
    </recommendedName>
</protein>
<feature type="transmembrane region" description="Helical" evidence="10">
    <location>
        <begin position="311"/>
        <end position="331"/>
    </location>
</feature>
<dbReference type="OrthoDB" id="6765072at2759"/>
<evidence type="ECO:0000313" key="11">
    <source>
        <dbReference type="EMBL" id="KNC33632.1"/>
    </source>
</evidence>
<feature type="transmembrane region" description="Helical" evidence="10">
    <location>
        <begin position="279"/>
        <end position="299"/>
    </location>
</feature>
<feature type="transmembrane region" description="Helical" evidence="10">
    <location>
        <begin position="47"/>
        <end position="67"/>
    </location>
</feature>
<comment type="similarity">
    <text evidence="10">Belongs to the insect chemoreceptor superfamily. Heteromeric odorant receptor channel (TC 1.A.69) family.</text>
</comment>
<evidence type="ECO:0000313" key="12">
    <source>
        <dbReference type="Proteomes" id="UP000037069"/>
    </source>
</evidence>
<keyword evidence="6 10" id="KW-1133">Transmembrane helix</keyword>
<gene>
    <name evidence="11" type="ORF">FF38_08767</name>
</gene>
<dbReference type="GO" id="GO:0005886">
    <property type="term" value="C:plasma membrane"/>
    <property type="evidence" value="ECO:0007669"/>
    <property type="project" value="UniProtKB-SubCell"/>
</dbReference>
<evidence type="ECO:0000256" key="5">
    <source>
        <dbReference type="ARBA" id="ARBA00022725"/>
    </source>
</evidence>
<dbReference type="GO" id="GO:0007165">
    <property type="term" value="P:signal transduction"/>
    <property type="evidence" value="ECO:0007669"/>
    <property type="project" value="UniProtKB-KW"/>
</dbReference>